<dbReference type="InterPro" id="IPR020894">
    <property type="entry name" value="Cadherin_CS"/>
</dbReference>
<feature type="domain" description="Cadherin" evidence="8">
    <location>
        <begin position="116"/>
        <end position="188"/>
    </location>
</feature>
<dbReference type="SMART" id="SM00112">
    <property type="entry name" value="CA"/>
    <property type="match status" value="2"/>
</dbReference>
<dbReference type="GO" id="GO:0009653">
    <property type="term" value="P:anatomical structure morphogenesis"/>
    <property type="evidence" value="ECO:0007669"/>
    <property type="project" value="UniProtKB-ARBA"/>
</dbReference>
<evidence type="ECO:0000256" key="5">
    <source>
        <dbReference type="ARBA" id="ARBA00022989"/>
    </source>
</evidence>
<dbReference type="GO" id="GO:0005509">
    <property type="term" value="F:calcium ion binding"/>
    <property type="evidence" value="ECO:0007669"/>
    <property type="project" value="UniProtKB-UniRule"/>
</dbReference>
<keyword evidence="2" id="KW-0812">Transmembrane</keyword>
<evidence type="ECO:0000256" key="2">
    <source>
        <dbReference type="ARBA" id="ARBA00022692"/>
    </source>
</evidence>
<accession>A0A674P6Z2</accession>
<dbReference type="GO" id="GO:0007156">
    <property type="term" value="P:homophilic cell adhesion via plasma membrane adhesion molecules"/>
    <property type="evidence" value="ECO:0007669"/>
    <property type="project" value="InterPro"/>
</dbReference>
<evidence type="ECO:0000313" key="10">
    <source>
        <dbReference type="Proteomes" id="UP000005226"/>
    </source>
</evidence>
<dbReference type="Ensembl" id="ENSTRUT00000058973.1">
    <property type="protein sequence ID" value="ENSTRUP00000080824.1"/>
    <property type="gene ID" value="ENSTRUG00000020804.2"/>
</dbReference>
<dbReference type="PROSITE" id="PS00232">
    <property type="entry name" value="CADHERIN_1"/>
    <property type="match status" value="1"/>
</dbReference>
<keyword evidence="4 7" id="KW-0106">Calcium</keyword>
<reference evidence="9 10" key="1">
    <citation type="journal article" date="2011" name="Genome Biol. Evol.">
        <title>Integration of the genetic map and genome assembly of fugu facilitates insights into distinct features of genome evolution in teleosts and mammals.</title>
        <authorList>
            <person name="Kai W."/>
            <person name="Kikuchi K."/>
            <person name="Tohari S."/>
            <person name="Chew A.K."/>
            <person name="Tay A."/>
            <person name="Fujiwara A."/>
            <person name="Hosoya S."/>
            <person name="Suetake H."/>
            <person name="Naruse K."/>
            <person name="Brenner S."/>
            <person name="Suzuki Y."/>
            <person name="Venkatesh B."/>
        </authorList>
    </citation>
    <scope>NUCLEOTIDE SEQUENCE [LARGE SCALE GENOMIC DNA]</scope>
</reference>
<reference evidence="9" key="3">
    <citation type="submission" date="2025-09" db="UniProtKB">
        <authorList>
            <consortium name="Ensembl"/>
        </authorList>
    </citation>
    <scope>IDENTIFICATION</scope>
</reference>
<dbReference type="Proteomes" id="UP000005226">
    <property type="component" value="Chromosome 11"/>
</dbReference>
<name>A0A674P6Z2_TAKRU</name>
<keyword evidence="5" id="KW-1133">Transmembrane helix</keyword>
<dbReference type="InterPro" id="IPR002126">
    <property type="entry name" value="Cadherin-like_dom"/>
</dbReference>
<dbReference type="PRINTS" id="PR00205">
    <property type="entry name" value="CADHERIN"/>
</dbReference>
<dbReference type="Pfam" id="PF00028">
    <property type="entry name" value="Cadherin"/>
    <property type="match status" value="2"/>
</dbReference>
<sequence>LDNKFHVDQVSGALTVDNPLDYEDKKGFIFSIEVPEDSPVGHSAIQISSSDDDLDSPLSVGEHSGILTLIKELDFETDRIYHLQMEAKDDAWFTKSSPLNVTVIVLDVNDNPPVFLSSSYTISVPENSEIGTSILDVKADDADSSSNAQMLYSLFSGRMDKFAIDPGSEQADSRILLKVLARNLGIVTGVDVDETSVHISVTEFNRCPSSNFPLWTAG</sequence>
<reference evidence="9" key="2">
    <citation type="submission" date="2025-08" db="UniProtKB">
        <authorList>
            <consortium name="Ensembl"/>
        </authorList>
    </citation>
    <scope>IDENTIFICATION</scope>
</reference>
<evidence type="ECO:0000256" key="7">
    <source>
        <dbReference type="PROSITE-ProRule" id="PRU00043"/>
    </source>
</evidence>
<dbReference type="PANTHER" id="PTHR24026">
    <property type="entry name" value="FAT ATYPICAL CADHERIN-RELATED"/>
    <property type="match status" value="1"/>
</dbReference>
<dbReference type="InterPro" id="IPR015919">
    <property type="entry name" value="Cadherin-like_sf"/>
</dbReference>
<feature type="domain" description="Cadherin" evidence="8">
    <location>
        <begin position="46"/>
        <end position="115"/>
    </location>
</feature>
<dbReference type="CDD" id="cd11304">
    <property type="entry name" value="Cadherin_repeat"/>
    <property type="match status" value="2"/>
</dbReference>
<dbReference type="SUPFAM" id="SSF49313">
    <property type="entry name" value="Cadherin-like"/>
    <property type="match status" value="2"/>
</dbReference>
<dbReference type="PANTHER" id="PTHR24026:SF126">
    <property type="entry name" value="PROTOCADHERIN FAT 4"/>
    <property type="match status" value="1"/>
</dbReference>
<evidence type="ECO:0000256" key="6">
    <source>
        <dbReference type="ARBA" id="ARBA00023136"/>
    </source>
</evidence>
<evidence type="ECO:0000259" key="8">
    <source>
        <dbReference type="PROSITE" id="PS50268"/>
    </source>
</evidence>
<dbReference type="GeneTree" id="ENSGT00940000155719"/>
<dbReference type="Gene3D" id="2.60.40.60">
    <property type="entry name" value="Cadherins"/>
    <property type="match status" value="2"/>
</dbReference>
<organism evidence="9 10">
    <name type="scientific">Takifugu rubripes</name>
    <name type="common">Japanese pufferfish</name>
    <name type="synonym">Fugu rubripes</name>
    <dbReference type="NCBI Taxonomy" id="31033"/>
    <lineage>
        <taxon>Eukaryota</taxon>
        <taxon>Metazoa</taxon>
        <taxon>Chordata</taxon>
        <taxon>Craniata</taxon>
        <taxon>Vertebrata</taxon>
        <taxon>Euteleostomi</taxon>
        <taxon>Actinopterygii</taxon>
        <taxon>Neopterygii</taxon>
        <taxon>Teleostei</taxon>
        <taxon>Neoteleostei</taxon>
        <taxon>Acanthomorphata</taxon>
        <taxon>Eupercaria</taxon>
        <taxon>Tetraodontiformes</taxon>
        <taxon>Tetradontoidea</taxon>
        <taxon>Tetraodontidae</taxon>
        <taxon>Takifugu</taxon>
    </lineage>
</organism>
<evidence type="ECO:0000256" key="1">
    <source>
        <dbReference type="ARBA" id="ARBA00004370"/>
    </source>
</evidence>
<evidence type="ECO:0000313" key="9">
    <source>
        <dbReference type="Ensembl" id="ENSTRUP00000080824.1"/>
    </source>
</evidence>
<proteinExistence type="predicted"/>
<keyword evidence="10" id="KW-1185">Reference proteome</keyword>
<evidence type="ECO:0000256" key="3">
    <source>
        <dbReference type="ARBA" id="ARBA00022737"/>
    </source>
</evidence>
<dbReference type="AlphaFoldDB" id="A0A674P6Z2"/>
<evidence type="ECO:0000256" key="4">
    <source>
        <dbReference type="ARBA" id="ARBA00022837"/>
    </source>
</evidence>
<dbReference type="PROSITE" id="PS50268">
    <property type="entry name" value="CADHERIN_2"/>
    <property type="match status" value="2"/>
</dbReference>
<keyword evidence="6" id="KW-0472">Membrane</keyword>
<dbReference type="GO" id="GO:0005886">
    <property type="term" value="C:plasma membrane"/>
    <property type="evidence" value="ECO:0007669"/>
    <property type="project" value="UniProtKB-SubCell"/>
</dbReference>
<keyword evidence="3" id="KW-0677">Repeat</keyword>
<comment type="subcellular location">
    <subcellularLocation>
        <location evidence="1">Membrane</location>
    </subcellularLocation>
</comment>
<protein>
    <recommendedName>
        <fullName evidence="8">Cadherin domain-containing protein</fullName>
    </recommendedName>
</protein>